<keyword evidence="1" id="KW-0812">Transmembrane</keyword>
<organism evidence="2 3">
    <name type="scientific">Paraphoma chrysanthemicola</name>
    <dbReference type="NCBI Taxonomy" id="798071"/>
    <lineage>
        <taxon>Eukaryota</taxon>
        <taxon>Fungi</taxon>
        <taxon>Dikarya</taxon>
        <taxon>Ascomycota</taxon>
        <taxon>Pezizomycotina</taxon>
        <taxon>Dothideomycetes</taxon>
        <taxon>Pleosporomycetidae</taxon>
        <taxon>Pleosporales</taxon>
        <taxon>Pleosporineae</taxon>
        <taxon>Phaeosphaeriaceae</taxon>
        <taxon>Paraphoma</taxon>
    </lineage>
</organism>
<accession>A0A8K0VY75</accession>
<keyword evidence="1" id="KW-1133">Transmembrane helix</keyword>
<dbReference type="AlphaFoldDB" id="A0A8K0VY75"/>
<keyword evidence="1" id="KW-0472">Membrane</keyword>
<evidence type="ECO:0000313" key="2">
    <source>
        <dbReference type="EMBL" id="KAH7087552.1"/>
    </source>
</evidence>
<evidence type="ECO:0008006" key="4">
    <source>
        <dbReference type="Google" id="ProtNLM"/>
    </source>
</evidence>
<keyword evidence="3" id="KW-1185">Reference proteome</keyword>
<evidence type="ECO:0000256" key="1">
    <source>
        <dbReference type="SAM" id="Phobius"/>
    </source>
</evidence>
<dbReference type="Proteomes" id="UP000813461">
    <property type="component" value="Unassembled WGS sequence"/>
</dbReference>
<reference evidence="2" key="1">
    <citation type="journal article" date="2021" name="Nat. Commun.">
        <title>Genetic determinants of endophytism in the Arabidopsis root mycobiome.</title>
        <authorList>
            <person name="Mesny F."/>
            <person name="Miyauchi S."/>
            <person name="Thiergart T."/>
            <person name="Pickel B."/>
            <person name="Atanasova L."/>
            <person name="Karlsson M."/>
            <person name="Huettel B."/>
            <person name="Barry K.W."/>
            <person name="Haridas S."/>
            <person name="Chen C."/>
            <person name="Bauer D."/>
            <person name="Andreopoulos W."/>
            <person name="Pangilinan J."/>
            <person name="LaButti K."/>
            <person name="Riley R."/>
            <person name="Lipzen A."/>
            <person name="Clum A."/>
            <person name="Drula E."/>
            <person name="Henrissat B."/>
            <person name="Kohler A."/>
            <person name="Grigoriev I.V."/>
            <person name="Martin F.M."/>
            <person name="Hacquard S."/>
        </authorList>
    </citation>
    <scope>NUCLEOTIDE SEQUENCE</scope>
    <source>
        <strain evidence="2">MPI-SDFR-AT-0120</strain>
    </source>
</reference>
<sequence>MSQLMAPASPQVMYSDGPEVFQSSQQPPAPSYVQTYHGSHAEITPRIFGLRRQTFWLVLVLLAVVIAAAIGGGVGGSLAVQNAKLKAYAFAQATTAVSVTPSGVYSSASSGSPTSSSAASDRTYTPELPNNILRVNGTCNSYNRFQVTVDNAVWEFSCNPGTDAGGNDIAGLVAYTLQHCLESCIRTSALNYGQKCVGVVFSENLSLFYQKYRANCFLKTNTTKKYNLAEVMVADLRGAVI</sequence>
<name>A0A8K0VY75_9PLEO</name>
<comment type="caution">
    <text evidence="2">The sequence shown here is derived from an EMBL/GenBank/DDBJ whole genome shotgun (WGS) entry which is preliminary data.</text>
</comment>
<protein>
    <recommendedName>
        <fullName evidence="4">Apple domain-containing protein</fullName>
    </recommendedName>
</protein>
<gene>
    <name evidence="2" type="ORF">FB567DRAFT_548836</name>
</gene>
<dbReference type="OrthoDB" id="5358884at2759"/>
<proteinExistence type="predicted"/>
<evidence type="ECO:0000313" key="3">
    <source>
        <dbReference type="Proteomes" id="UP000813461"/>
    </source>
</evidence>
<dbReference type="EMBL" id="JAGMVJ010000009">
    <property type="protein sequence ID" value="KAH7087552.1"/>
    <property type="molecule type" value="Genomic_DNA"/>
</dbReference>
<feature type="transmembrane region" description="Helical" evidence="1">
    <location>
        <begin position="55"/>
        <end position="80"/>
    </location>
</feature>